<name>A0AAD4D0F8_ASPNN</name>
<evidence type="ECO:0000313" key="7">
    <source>
        <dbReference type="EMBL" id="KAF9895052.1"/>
    </source>
</evidence>
<feature type="compositionally biased region" description="Polar residues" evidence="4">
    <location>
        <begin position="15"/>
        <end position="41"/>
    </location>
</feature>
<keyword evidence="5" id="KW-1133">Transmembrane helix</keyword>
<feature type="region of interest" description="Disordered" evidence="4">
    <location>
        <begin position="300"/>
        <end position="330"/>
    </location>
</feature>
<evidence type="ECO:0000256" key="1">
    <source>
        <dbReference type="ARBA" id="ARBA00022723"/>
    </source>
</evidence>
<dbReference type="PROSITE" id="PS51292">
    <property type="entry name" value="ZF_RING_CH"/>
    <property type="match status" value="1"/>
</dbReference>
<dbReference type="GO" id="GO:0008270">
    <property type="term" value="F:zinc ion binding"/>
    <property type="evidence" value="ECO:0007669"/>
    <property type="project" value="UniProtKB-KW"/>
</dbReference>
<keyword evidence="5" id="KW-0472">Membrane</keyword>
<feature type="transmembrane region" description="Helical" evidence="5">
    <location>
        <begin position="262"/>
        <end position="282"/>
    </location>
</feature>
<feature type="transmembrane region" description="Helical" evidence="5">
    <location>
        <begin position="222"/>
        <end position="242"/>
    </location>
</feature>
<dbReference type="InterPro" id="IPR013083">
    <property type="entry name" value="Znf_RING/FYVE/PHD"/>
</dbReference>
<evidence type="ECO:0000259" key="6">
    <source>
        <dbReference type="PROSITE" id="PS51292"/>
    </source>
</evidence>
<keyword evidence="5" id="KW-0812">Transmembrane</keyword>
<evidence type="ECO:0000256" key="5">
    <source>
        <dbReference type="SAM" id="Phobius"/>
    </source>
</evidence>
<dbReference type="Gene3D" id="3.30.40.10">
    <property type="entry name" value="Zinc/RING finger domain, C3HC4 (zinc finger)"/>
    <property type="match status" value="1"/>
</dbReference>
<organism evidence="7 8">
    <name type="scientific">Aspergillus nanangensis</name>
    <dbReference type="NCBI Taxonomy" id="2582783"/>
    <lineage>
        <taxon>Eukaryota</taxon>
        <taxon>Fungi</taxon>
        <taxon>Dikarya</taxon>
        <taxon>Ascomycota</taxon>
        <taxon>Pezizomycotina</taxon>
        <taxon>Eurotiomycetes</taxon>
        <taxon>Eurotiomycetidae</taxon>
        <taxon>Eurotiales</taxon>
        <taxon>Aspergillaceae</taxon>
        <taxon>Aspergillus</taxon>
        <taxon>Aspergillus subgen. Circumdati</taxon>
    </lineage>
</organism>
<dbReference type="PANTHER" id="PTHR46347:SF1">
    <property type="entry name" value="RING_FYVE_PHD ZINC FINGER SUPERFAMILY PROTEIN"/>
    <property type="match status" value="1"/>
</dbReference>
<dbReference type="EMBL" id="VCAU01000002">
    <property type="protein sequence ID" value="KAF9895052.1"/>
    <property type="molecule type" value="Genomic_DNA"/>
</dbReference>
<dbReference type="InterPro" id="IPR011016">
    <property type="entry name" value="Znf_RING-CH"/>
</dbReference>
<keyword evidence="8" id="KW-1185">Reference proteome</keyword>
<dbReference type="SMART" id="SM00744">
    <property type="entry name" value="RINGv"/>
    <property type="match status" value="1"/>
</dbReference>
<feature type="transmembrane region" description="Helical" evidence="5">
    <location>
        <begin position="159"/>
        <end position="185"/>
    </location>
</feature>
<feature type="domain" description="RING-CH-type" evidence="6">
    <location>
        <begin position="50"/>
        <end position="144"/>
    </location>
</feature>
<dbReference type="Proteomes" id="UP001194746">
    <property type="component" value="Unassembled WGS sequence"/>
</dbReference>
<dbReference type="PANTHER" id="PTHR46347">
    <property type="entry name" value="RING/FYVE/PHD ZINC FINGER SUPERFAMILY PROTEIN"/>
    <property type="match status" value="1"/>
</dbReference>
<evidence type="ECO:0000313" key="8">
    <source>
        <dbReference type="Proteomes" id="UP001194746"/>
    </source>
</evidence>
<dbReference type="CDD" id="cd16495">
    <property type="entry name" value="RING_CH-C4HC3_MARCH"/>
    <property type="match status" value="1"/>
</dbReference>
<accession>A0AAD4D0F8</accession>
<feature type="compositionally biased region" description="Acidic residues" evidence="4">
    <location>
        <begin position="305"/>
        <end position="316"/>
    </location>
</feature>
<dbReference type="AlphaFoldDB" id="A0AAD4D0F8"/>
<evidence type="ECO:0000256" key="2">
    <source>
        <dbReference type="ARBA" id="ARBA00022771"/>
    </source>
</evidence>
<keyword evidence="1" id="KW-0479">Metal-binding</keyword>
<keyword evidence="2" id="KW-0863">Zinc-finger</keyword>
<dbReference type="SUPFAM" id="SSF57850">
    <property type="entry name" value="RING/U-box"/>
    <property type="match status" value="1"/>
</dbReference>
<gene>
    <name evidence="7" type="ORF">FE257_004680</name>
</gene>
<reference evidence="7" key="1">
    <citation type="journal article" date="2019" name="Beilstein J. Org. Chem.">
        <title>Nanangenines: drimane sesquiterpenoids as the dominant metabolite cohort of a novel Australian fungus, Aspergillus nanangensis.</title>
        <authorList>
            <person name="Lacey H.J."/>
            <person name="Gilchrist C.L.M."/>
            <person name="Crombie A."/>
            <person name="Kalaitzis J.A."/>
            <person name="Vuong D."/>
            <person name="Rutledge P.J."/>
            <person name="Turner P."/>
            <person name="Pitt J.I."/>
            <person name="Lacey E."/>
            <person name="Chooi Y.H."/>
            <person name="Piggott A.M."/>
        </authorList>
    </citation>
    <scope>NUCLEOTIDE SEQUENCE</scope>
    <source>
        <strain evidence="7">MST-FP2251</strain>
    </source>
</reference>
<sequence length="330" mass="37310">MTSRINDPPLWQWPSDASTSGLASEVNDNGDTENTYNSNEPTDPPPDPPKKYYPPRECRICLETVLPTLRPLSENLPEFLQSAPRVVYESTDPELGRLLRPCQCKGSSRYVHEGCLQAWRHADPDYTERNYYNCPTCGFQYRLDRLTWARLISSTVTQLALTVAILMMTVFLLGFIADPIINLYVDPMDTVYYSAFWDDRAAHQVVPEDSNHPWIEHFSKGLASLGVLSFVKGILALSPWQWWNVRGSGFITSGRTTSRNRMASISWLPVLIGVLTFLWSVYKGIRAWSRKTLEKAGERVLDVPLPDDDDEGEDSDAGTSPEEPGCKKDE</sequence>
<evidence type="ECO:0000256" key="4">
    <source>
        <dbReference type="SAM" id="MobiDB-lite"/>
    </source>
</evidence>
<keyword evidence="3" id="KW-0862">Zinc</keyword>
<reference evidence="7" key="2">
    <citation type="submission" date="2020-02" db="EMBL/GenBank/DDBJ databases">
        <authorList>
            <person name="Gilchrist C.L.M."/>
            <person name="Chooi Y.-H."/>
        </authorList>
    </citation>
    <scope>NUCLEOTIDE SEQUENCE</scope>
    <source>
        <strain evidence="7">MST-FP2251</strain>
    </source>
</reference>
<comment type="caution">
    <text evidence="7">The sequence shown here is derived from an EMBL/GenBank/DDBJ whole genome shotgun (WGS) entry which is preliminary data.</text>
</comment>
<evidence type="ECO:0000256" key="3">
    <source>
        <dbReference type="ARBA" id="ARBA00022833"/>
    </source>
</evidence>
<dbReference type="Pfam" id="PF12906">
    <property type="entry name" value="RINGv"/>
    <property type="match status" value="1"/>
</dbReference>
<proteinExistence type="predicted"/>
<feature type="region of interest" description="Disordered" evidence="4">
    <location>
        <begin position="1"/>
        <end position="50"/>
    </location>
</feature>
<protein>
    <recommendedName>
        <fullName evidence="6">RING-CH-type domain-containing protein</fullName>
    </recommendedName>
</protein>